<evidence type="ECO:0000313" key="2">
    <source>
        <dbReference type="Proteomes" id="UP001500880"/>
    </source>
</evidence>
<organism evidence="1 2">
    <name type="scientific">Salinibacillus aidingensis</name>
    <dbReference type="NCBI Taxonomy" id="237684"/>
    <lineage>
        <taxon>Bacteria</taxon>
        <taxon>Bacillati</taxon>
        <taxon>Bacillota</taxon>
        <taxon>Bacilli</taxon>
        <taxon>Bacillales</taxon>
        <taxon>Bacillaceae</taxon>
        <taxon>Salinibacillus</taxon>
    </lineage>
</organism>
<keyword evidence="2" id="KW-1185">Reference proteome</keyword>
<protein>
    <submittedName>
        <fullName evidence="1">Uncharacterized protein</fullName>
    </submittedName>
</protein>
<evidence type="ECO:0000313" key="1">
    <source>
        <dbReference type="EMBL" id="GAA0500512.1"/>
    </source>
</evidence>
<proteinExistence type="predicted"/>
<dbReference type="Proteomes" id="UP001500880">
    <property type="component" value="Unassembled WGS sequence"/>
</dbReference>
<accession>A0ABN1BM02</accession>
<sequence length="70" mass="8053">MASKFLISSTNHQWGMKKSPTDGSFTLYKSLPMDKTNNMIKNFIKMKPDLSGVRTYREPADLAEVQGWKR</sequence>
<comment type="caution">
    <text evidence="1">The sequence shown here is derived from an EMBL/GenBank/DDBJ whole genome shotgun (WGS) entry which is preliminary data.</text>
</comment>
<gene>
    <name evidence="1" type="ORF">GCM10008986_29760</name>
</gene>
<reference evidence="1 2" key="1">
    <citation type="journal article" date="2019" name="Int. J. Syst. Evol. Microbiol.">
        <title>The Global Catalogue of Microorganisms (GCM) 10K type strain sequencing project: providing services to taxonomists for standard genome sequencing and annotation.</title>
        <authorList>
            <consortium name="The Broad Institute Genomics Platform"/>
            <consortium name="The Broad Institute Genome Sequencing Center for Infectious Disease"/>
            <person name="Wu L."/>
            <person name="Ma J."/>
        </authorList>
    </citation>
    <scope>NUCLEOTIDE SEQUENCE [LARGE SCALE GENOMIC DNA]</scope>
    <source>
        <strain evidence="1 2">JCM 12389</strain>
    </source>
</reference>
<dbReference type="EMBL" id="BAAADO010000007">
    <property type="protein sequence ID" value="GAA0500512.1"/>
    <property type="molecule type" value="Genomic_DNA"/>
</dbReference>
<name>A0ABN1BM02_9BACI</name>